<protein>
    <recommendedName>
        <fullName evidence="2">TLDc domain-containing protein</fullName>
    </recommendedName>
</protein>
<sequence length="293" mass="33058">MGGKESKPHHHTATTTTSTATVSSNTLVGGGRMPTLKSESLLLSDEHIRYLARYLPNDEYRQDWSLLFNSKLNGHSYNRFCHHTTEKGSTLIIVKEEGGNIFGGFADEAWKLKYPKFYGNDHNFVFQIAPELKVFQCTGLDKNYQYLNEGSKTLFNGIGMGGIEELFGWCIDESFEHGYSRGSTEILENGDGKERSSTYGNTNLGSTQEFKIEYVESWLVKSLVLTEEQLLEIEYNNRKKANKQTGSVLKSEGNADKAIKGMMGHEFSVFDEDLHPEANKRKLADPNPAEHHR</sequence>
<feature type="compositionally biased region" description="Low complexity" evidence="1">
    <location>
        <begin position="13"/>
        <end position="26"/>
    </location>
</feature>
<feature type="domain" description="TLDc" evidence="2">
    <location>
        <begin position="41"/>
        <end position="221"/>
    </location>
</feature>
<evidence type="ECO:0000256" key="1">
    <source>
        <dbReference type="SAM" id="MobiDB-lite"/>
    </source>
</evidence>
<dbReference type="PROSITE" id="PS51886">
    <property type="entry name" value="TLDC"/>
    <property type="match status" value="1"/>
</dbReference>
<dbReference type="InterPro" id="IPR006571">
    <property type="entry name" value="TLDc_dom"/>
</dbReference>
<dbReference type="OrthoDB" id="26679at2759"/>
<gene>
    <name evidence="3" type="ORF">CYY_004060</name>
</gene>
<feature type="region of interest" description="Disordered" evidence="1">
    <location>
        <begin position="1"/>
        <end position="31"/>
    </location>
</feature>
<accession>A0A8J4Q615</accession>
<proteinExistence type="predicted"/>
<dbReference type="Proteomes" id="UP000695562">
    <property type="component" value="Unassembled WGS sequence"/>
</dbReference>
<dbReference type="PANTHER" id="PTHR23354">
    <property type="entry name" value="NUCLEOLAR PROTEIN 7/ESTROGEN RECEPTOR COACTIVATOR-RELATED"/>
    <property type="match status" value="1"/>
</dbReference>
<organism evidence="3 4">
    <name type="scientific">Polysphondylium violaceum</name>
    <dbReference type="NCBI Taxonomy" id="133409"/>
    <lineage>
        <taxon>Eukaryota</taxon>
        <taxon>Amoebozoa</taxon>
        <taxon>Evosea</taxon>
        <taxon>Eumycetozoa</taxon>
        <taxon>Dictyostelia</taxon>
        <taxon>Dictyosteliales</taxon>
        <taxon>Dictyosteliaceae</taxon>
        <taxon>Polysphondylium</taxon>
    </lineage>
</organism>
<evidence type="ECO:0000313" key="3">
    <source>
        <dbReference type="EMBL" id="KAF2074621.1"/>
    </source>
</evidence>
<name>A0A8J4Q615_9MYCE</name>
<evidence type="ECO:0000259" key="2">
    <source>
        <dbReference type="PROSITE" id="PS51886"/>
    </source>
</evidence>
<dbReference type="PANTHER" id="PTHR23354:SF128">
    <property type="entry name" value="TLDC DOMAIN-CONTAINING PROTEIN"/>
    <property type="match status" value="1"/>
</dbReference>
<comment type="caution">
    <text evidence="3">The sequence shown here is derived from an EMBL/GenBank/DDBJ whole genome shotgun (WGS) entry which is preliminary data.</text>
</comment>
<dbReference type="Pfam" id="PF07534">
    <property type="entry name" value="TLD"/>
    <property type="match status" value="1"/>
</dbReference>
<dbReference type="SMART" id="SM00584">
    <property type="entry name" value="TLDc"/>
    <property type="match status" value="1"/>
</dbReference>
<feature type="region of interest" description="Disordered" evidence="1">
    <location>
        <begin position="272"/>
        <end position="293"/>
    </location>
</feature>
<dbReference type="AlphaFoldDB" id="A0A8J4Q615"/>
<keyword evidence="4" id="KW-1185">Reference proteome</keyword>
<reference evidence="3" key="1">
    <citation type="submission" date="2020-01" db="EMBL/GenBank/DDBJ databases">
        <title>Development of genomics and gene disruption for Polysphondylium violaceum indicates a role for the polyketide synthase stlB in stalk morphogenesis.</title>
        <authorList>
            <person name="Narita B."/>
            <person name="Kawabe Y."/>
            <person name="Kin K."/>
            <person name="Saito T."/>
            <person name="Gibbs R."/>
            <person name="Kuspa A."/>
            <person name="Muzny D."/>
            <person name="Queller D."/>
            <person name="Richards S."/>
            <person name="Strassman J."/>
            <person name="Sucgang R."/>
            <person name="Worley K."/>
            <person name="Schaap P."/>
        </authorList>
    </citation>
    <scope>NUCLEOTIDE SEQUENCE</scope>
    <source>
        <strain evidence="3">QSvi11</strain>
    </source>
</reference>
<dbReference type="EMBL" id="AJWJ01000137">
    <property type="protein sequence ID" value="KAF2074621.1"/>
    <property type="molecule type" value="Genomic_DNA"/>
</dbReference>
<evidence type="ECO:0000313" key="4">
    <source>
        <dbReference type="Proteomes" id="UP000695562"/>
    </source>
</evidence>